<dbReference type="Proteomes" id="UP000231162">
    <property type="component" value="Unassembled WGS sequence"/>
</dbReference>
<sequence>MVEVTPQHRTERILDGAVNNTMKGSISQTPEETFYCTLSSLCLLGCYIGILWVCTDLQWWVAKLSGIICLGLASATLSEMSDRRSQDYHGENEYLSPLGSVIVDVVFLTYQYSVVVATSISGLTWVGYLIIAVAALVVTTLIMIGSGRSTTGSILAICTGGMSLAALIMAIVKECPQKAPAVESPPTEDPCCEGTCDH</sequence>
<protein>
    <recommendedName>
        <fullName evidence="4">Transmembrane protein</fullName>
    </recommendedName>
</protein>
<evidence type="ECO:0000256" key="1">
    <source>
        <dbReference type="SAM" id="Phobius"/>
    </source>
</evidence>
<feature type="transmembrane region" description="Helical" evidence="1">
    <location>
        <begin position="126"/>
        <end position="145"/>
    </location>
</feature>
<feature type="transmembrane region" description="Helical" evidence="1">
    <location>
        <begin position="152"/>
        <end position="172"/>
    </location>
</feature>
<keyword evidence="1" id="KW-1133">Transmembrane helix</keyword>
<name>A0A2M6RB32_9BACT</name>
<reference evidence="3" key="1">
    <citation type="submission" date="2017-09" db="EMBL/GenBank/DDBJ databases">
        <title>Depth-based differentiation of microbial function through sediment-hosted aquifers and enrichment of novel symbionts in the deep terrestrial subsurface.</title>
        <authorList>
            <person name="Probst A.J."/>
            <person name="Ladd B."/>
            <person name="Jarett J.K."/>
            <person name="Geller-Mcgrath D.E."/>
            <person name="Sieber C.M.K."/>
            <person name="Emerson J.B."/>
            <person name="Anantharaman K."/>
            <person name="Thomas B.C."/>
            <person name="Malmstrom R."/>
            <person name="Stieglmeier M."/>
            <person name="Klingl A."/>
            <person name="Woyke T."/>
            <person name="Ryan C.M."/>
            <person name="Banfield J.F."/>
        </authorList>
    </citation>
    <scope>NUCLEOTIDE SEQUENCE [LARGE SCALE GENOMIC DNA]</scope>
</reference>
<feature type="transmembrane region" description="Helical" evidence="1">
    <location>
        <begin position="33"/>
        <end position="53"/>
    </location>
</feature>
<accession>A0A2M6RB32</accession>
<proteinExistence type="predicted"/>
<evidence type="ECO:0000313" key="2">
    <source>
        <dbReference type="EMBL" id="PIS07151.1"/>
    </source>
</evidence>
<gene>
    <name evidence="2" type="ORF">COT79_00815</name>
</gene>
<comment type="caution">
    <text evidence="2">The sequence shown here is derived from an EMBL/GenBank/DDBJ whole genome shotgun (WGS) entry which is preliminary data.</text>
</comment>
<evidence type="ECO:0008006" key="4">
    <source>
        <dbReference type="Google" id="ProtNLM"/>
    </source>
</evidence>
<evidence type="ECO:0000313" key="3">
    <source>
        <dbReference type="Proteomes" id="UP000231162"/>
    </source>
</evidence>
<feature type="transmembrane region" description="Helical" evidence="1">
    <location>
        <begin position="98"/>
        <end position="120"/>
    </location>
</feature>
<organism evidence="2 3">
    <name type="scientific">Candidatus Berkelbacteria bacterium CG10_big_fil_rev_8_21_14_0_10_43_14</name>
    <dbReference type="NCBI Taxonomy" id="1974515"/>
    <lineage>
        <taxon>Bacteria</taxon>
        <taxon>Candidatus Berkelbacteria</taxon>
    </lineage>
</organism>
<keyword evidence="1" id="KW-0812">Transmembrane</keyword>
<dbReference type="AlphaFoldDB" id="A0A2M6RB32"/>
<keyword evidence="1" id="KW-0472">Membrane</keyword>
<dbReference type="EMBL" id="PEZX01000014">
    <property type="protein sequence ID" value="PIS07151.1"/>
    <property type="molecule type" value="Genomic_DNA"/>
</dbReference>